<dbReference type="AlphaFoldDB" id="A0ABD1SKW8"/>
<comment type="caution">
    <text evidence="2">The sequence shown here is derived from an EMBL/GenBank/DDBJ whole genome shotgun (WGS) entry which is preliminary data.</text>
</comment>
<evidence type="ECO:0000313" key="2">
    <source>
        <dbReference type="EMBL" id="KAL2500334.1"/>
    </source>
</evidence>
<gene>
    <name evidence="2" type="ORF">Fot_34182</name>
</gene>
<dbReference type="EMBL" id="JBFOLJ010000010">
    <property type="protein sequence ID" value="KAL2500334.1"/>
    <property type="molecule type" value="Genomic_DNA"/>
</dbReference>
<name>A0ABD1SKW8_9LAMI</name>
<keyword evidence="3" id="KW-1185">Reference proteome</keyword>
<proteinExistence type="predicted"/>
<reference evidence="3" key="1">
    <citation type="submission" date="2024-07" db="EMBL/GenBank/DDBJ databases">
        <title>Two chromosome-level genome assemblies of Korean endemic species Abeliophyllum distichum and Forsythia ovata (Oleaceae).</title>
        <authorList>
            <person name="Jang H."/>
        </authorList>
    </citation>
    <scope>NUCLEOTIDE SEQUENCE [LARGE SCALE GENOMIC DNA]</scope>
</reference>
<feature type="region of interest" description="Disordered" evidence="1">
    <location>
        <begin position="32"/>
        <end position="88"/>
    </location>
</feature>
<protein>
    <submittedName>
        <fullName evidence="2">Uncharacterized protein</fullName>
    </submittedName>
</protein>
<feature type="compositionally biased region" description="Polar residues" evidence="1">
    <location>
        <begin position="58"/>
        <end position="78"/>
    </location>
</feature>
<sequence length="110" mass="12489">MKKTLNLQVSLKNIRFRLRDFKKGFVDSDFEFEEEPIPTQDPQPSTANVDLGMDDMAGQQSNADDTNYGESDELQSLGSHDEVGNIAPTNRQYTFNQHTEMKNPCFKVGK</sequence>
<accession>A0ABD1SKW8</accession>
<dbReference type="Proteomes" id="UP001604277">
    <property type="component" value="Unassembled WGS sequence"/>
</dbReference>
<evidence type="ECO:0000313" key="3">
    <source>
        <dbReference type="Proteomes" id="UP001604277"/>
    </source>
</evidence>
<organism evidence="2 3">
    <name type="scientific">Forsythia ovata</name>
    <dbReference type="NCBI Taxonomy" id="205694"/>
    <lineage>
        <taxon>Eukaryota</taxon>
        <taxon>Viridiplantae</taxon>
        <taxon>Streptophyta</taxon>
        <taxon>Embryophyta</taxon>
        <taxon>Tracheophyta</taxon>
        <taxon>Spermatophyta</taxon>
        <taxon>Magnoliopsida</taxon>
        <taxon>eudicotyledons</taxon>
        <taxon>Gunneridae</taxon>
        <taxon>Pentapetalae</taxon>
        <taxon>asterids</taxon>
        <taxon>lamiids</taxon>
        <taxon>Lamiales</taxon>
        <taxon>Oleaceae</taxon>
        <taxon>Forsythieae</taxon>
        <taxon>Forsythia</taxon>
    </lineage>
</organism>
<evidence type="ECO:0000256" key="1">
    <source>
        <dbReference type="SAM" id="MobiDB-lite"/>
    </source>
</evidence>